<accession>A0A2I0K1U7</accession>
<dbReference type="Pfam" id="PF00641">
    <property type="entry name" value="Zn_ribbon_RanBP"/>
    <property type="match status" value="1"/>
</dbReference>
<dbReference type="InterPro" id="IPR001876">
    <property type="entry name" value="Znf_RanBP2"/>
</dbReference>
<dbReference type="InterPro" id="IPR036443">
    <property type="entry name" value="Znf_RanBP2_sf"/>
</dbReference>
<dbReference type="PROSITE" id="PS01358">
    <property type="entry name" value="ZF_RANBP2_1"/>
    <property type="match status" value="2"/>
</dbReference>
<feature type="domain" description="RanBP2-type" evidence="5">
    <location>
        <begin position="3"/>
        <end position="32"/>
    </location>
</feature>
<gene>
    <name evidence="6" type="ORF">CRG98_017079</name>
</gene>
<keyword evidence="7" id="KW-1185">Reference proteome</keyword>
<protein>
    <recommendedName>
        <fullName evidence="5">RanBP2-type domain-containing protein</fullName>
    </recommendedName>
</protein>
<dbReference type="AlphaFoldDB" id="A0A2I0K1U7"/>
<evidence type="ECO:0000256" key="1">
    <source>
        <dbReference type="ARBA" id="ARBA00022723"/>
    </source>
</evidence>
<organism evidence="6 7">
    <name type="scientific">Punica granatum</name>
    <name type="common">Pomegranate</name>
    <dbReference type="NCBI Taxonomy" id="22663"/>
    <lineage>
        <taxon>Eukaryota</taxon>
        <taxon>Viridiplantae</taxon>
        <taxon>Streptophyta</taxon>
        <taxon>Embryophyta</taxon>
        <taxon>Tracheophyta</taxon>
        <taxon>Spermatophyta</taxon>
        <taxon>Magnoliopsida</taxon>
        <taxon>eudicotyledons</taxon>
        <taxon>Gunneridae</taxon>
        <taxon>Pentapetalae</taxon>
        <taxon>rosids</taxon>
        <taxon>malvids</taxon>
        <taxon>Myrtales</taxon>
        <taxon>Lythraceae</taxon>
        <taxon>Punica</taxon>
    </lineage>
</organism>
<dbReference type="SMART" id="SM00547">
    <property type="entry name" value="ZnF_RBZ"/>
    <property type="match status" value="2"/>
</dbReference>
<dbReference type="GO" id="GO:0008270">
    <property type="term" value="F:zinc ion binding"/>
    <property type="evidence" value="ECO:0007669"/>
    <property type="project" value="UniProtKB-KW"/>
</dbReference>
<dbReference type="SUPFAM" id="SSF90209">
    <property type="entry name" value="Ran binding protein zinc finger-like"/>
    <property type="match status" value="2"/>
</dbReference>
<keyword evidence="1" id="KW-0479">Metal-binding</keyword>
<dbReference type="Gene3D" id="4.10.1060.10">
    <property type="entry name" value="Zinc finger, RanBP2-type"/>
    <property type="match status" value="2"/>
</dbReference>
<keyword evidence="2 4" id="KW-0863">Zinc-finger</keyword>
<evidence type="ECO:0000313" key="6">
    <source>
        <dbReference type="EMBL" id="PKI62527.1"/>
    </source>
</evidence>
<name>A0A2I0K1U7_PUNGR</name>
<dbReference type="PROSITE" id="PS50199">
    <property type="entry name" value="ZF_RANBP2_2"/>
    <property type="match status" value="2"/>
</dbReference>
<dbReference type="STRING" id="22663.A0A2I0K1U7"/>
<sequence length="150" mass="16152">MNRPGVWNCRSCQYLNKERKETCRRCGDSRSGAGLCYGSLGRKGNGSSFGFPDVCPGDWYCTAGKCGAHNFAGRSSCIKCGTVNKLQPDSNHTSSSSEDGGNQTNMDTRSCALSHFGLGWVSFQTIVNMHSCSVSPDQTAGYYIKHDLGA</sequence>
<dbReference type="EMBL" id="PGOL01000966">
    <property type="protein sequence ID" value="PKI62527.1"/>
    <property type="molecule type" value="Genomic_DNA"/>
</dbReference>
<evidence type="ECO:0000256" key="4">
    <source>
        <dbReference type="PROSITE-ProRule" id="PRU00322"/>
    </source>
</evidence>
<evidence type="ECO:0000256" key="3">
    <source>
        <dbReference type="ARBA" id="ARBA00022833"/>
    </source>
</evidence>
<keyword evidence="3" id="KW-0862">Zinc</keyword>
<evidence type="ECO:0000256" key="2">
    <source>
        <dbReference type="ARBA" id="ARBA00022771"/>
    </source>
</evidence>
<feature type="domain" description="RanBP2-type" evidence="5">
    <location>
        <begin position="55"/>
        <end position="86"/>
    </location>
</feature>
<proteinExistence type="predicted"/>
<evidence type="ECO:0000313" key="7">
    <source>
        <dbReference type="Proteomes" id="UP000233551"/>
    </source>
</evidence>
<dbReference type="Proteomes" id="UP000233551">
    <property type="component" value="Unassembled WGS sequence"/>
</dbReference>
<reference evidence="6 7" key="1">
    <citation type="submission" date="2017-11" db="EMBL/GenBank/DDBJ databases">
        <title>De-novo sequencing of pomegranate (Punica granatum L.) genome.</title>
        <authorList>
            <person name="Akparov Z."/>
            <person name="Amiraslanov A."/>
            <person name="Hajiyeva S."/>
            <person name="Abbasov M."/>
            <person name="Kaur K."/>
            <person name="Hamwieh A."/>
            <person name="Solovyev V."/>
            <person name="Salamov A."/>
            <person name="Braich B."/>
            <person name="Kosarev P."/>
            <person name="Mahmoud A."/>
            <person name="Hajiyev E."/>
            <person name="Babayeva S."/>
            <person name="Izzatullayeva V."/>
            <person name="Mammadov A."/>
            <person name="Mammadov A."/>
            <person name="Sharifova S."/>
            <person name="Ojaghi J."/>
            <person name="Eynullazada K."/>
            <person name="Bayramov B."/>
            <person name="Abdulazimova A."/>
            <person name="Shahmuradov I."/>
        </authorList>
    </citation>
    <scope>NUCLEOTIDE SEQUENCE [LARGE SCALE GENOMIC DNA]</scope>
    <source>
        <strain evidence="7">cv. AG2017</strain>
        <tissue evidence="6">Leaf</tissue>
    </source>
</reference>
<comment type="caution">
    <text evidence="6">The sequence shown here is derived from an EMBL/GenBank/DDBJ whole genome shotgun (WGS) entry which is preliminary data.</text>
</comment>
<evidence type="ECO:0000259" key="5">
    <source>
        <dbReference type="PROSITE" id="PS50199"/>
    </source>
</evidence>